<keyword evidence="2" id="KW-0472">Membrane</keyword>
<proteinExistence type="predicted"/>
<feature type="coiled-coil region" evidence="1">
    <location>
        <begin position="213"/>
        <end position="240"/>
    </location>
</feature>
<evidence type="ECO:0000313" key="3">
    <source>
        <dbReference type="EMBL" id="QTA78247.1"/>
    </source>
</evidence>
<dbReference type="RefSeq" id="WP_207690134.1">
    <property type="nucleotide sequence ID" value="NZ_CP061799.1"/>
</dbReference>
<dbReference type="Proteomes" id="UP000663720">
    <property type="component" value="Chromosome"/>
</dbReference>
<evidence type="ECO:0000313" key="4">
    <source>
        <dbReference type="Proteomes" id="UP000663720"/>
    </source>
</evidence>
<keyword evidence="2" id="KW-1133">Transmembrane helix</keyword>
<reference evidence="3" key="1">
    <citation type="journal article" date="2021" name="Microb. Physiol.">
        <title>Proteogenomic Insights into the Physiology of Marine, Sulfate-Reducing, Filamentous Desulfonema limicola and Desulfonema magnum.</title>
        <authorList>
            <person name="Schnaars V."/>
            <person name="Wohlbrand L."/>
            <person name="Scheve S."/>
            <person name="Hinrichs C."/>
            <person name="Reinhardt R."/>
            <person name="Rabus R."/>
        </authorList>
    </citation>
    <scope>NUCLEOTIDE SEQUENCE</scope>
    <source>
        <strain evidence="3">5ac10</strain>
    </source>
</reference>
<keyword evidence="1" id="KW-0175">Coiled coil</keyword>
<keyword evidence="2" id="KW-0812">Transmembrane</keyword>
<feature type="transmembrane region" description="Helical" evidence="2">
    <location>
        <begin position="142"/>
        <end position="163"/>
    </location>
</feature>
<organism evidence="3 4">
    <name type="scientific">Desulfonema limicola</name>
    <dbReference type="NCBI Taxonomy" id="45656"/>
    <lineage>
        <taxon>Bacteria</taxon>
        <taxon>Pseudomonadati</taxon>
        <taxon>Thermodesulfobacteriota</taxon>
        <taxon>Desulfobacteria</taxon>
        <taxon>Desulfobacterales</taxon>
        <taxon>Desulfococcaceae</taxon>
        <taxon>Desulfonema</taxon>
    </lineage>
</organism>
<sequence length="385" mass="44929">MKFFSFKIFILFILLPPILYILSMETVQKVYIENYLTAKYTREIENICIGDTRPLFTGNIRLKDAIYKNIETYLQDKTLIKMGIKAKITVVTRGETILYPPVFEVQKDFMSVDSLQIAAENLKLMDEGLVASIELRLEYNTLLSIFIMGFYISASLGILYLYYRAGIRKARREEIIKNKEIGRLLEQEKIHSNKLKFLENDKYNLTSKYEKVKTSLEKEKAKAIRNEDEMVEEIIALEEKINHNIALQKEQKDEIDSLKEKISFFEKGQKKEPVNKKDSKIAQKRLKTIYKNIVFHEKSFTGFTALGEDLKIKAEELIYQLNDDPELVSIKRKVFGKKGRQTVLEIVFGYKGRLYFRKTKDGKIQILTIGTKNTQSKDLEFLNSL</sequence>
<keyword evidence="4" id="KW-1185">Reference proteome</keyword>
<dbReference type="AlphaFoldDB" id="A0A975B3R8"/>
<dbReference type="EMBL" id="CP061799">
    <property type="protein sequence ID" value="QTA78247.1"/>
    <property type="molecule type" value="Genomic_DNA"/>
</dbReference>
<accession>A0A975B3R8</accession>
<protein>
    <submittedName>
        <fullName evidence="3">Uncharacterized protein</fullName>
    </submittedName>
</protein>
<gene>
    <name evidence="3" type="ORF">dnl_04670</name>
</gene>
<dbReference type="KEGG" id="dli:dnl_04670"/>
<evidence type="ECO:0000256" key="1">
    <source>
        <dbReference type="SAM" id="Coils"/>
    </source>
</evidence>
<evidence type="ECO:0000256" key="2">
    <source>
        <dbReference type="SAM" id="Phobius"/>
    </source>
</evidence>
<name>A0A975B3R8_9BACT</name>